<name>A0A7C5QAW0_CALS0</name>
<organism evidence="4">
    <name type="scientific">Caldiarchaeum subterraneum</name>
    <dbReference type="NCBI Taxonomy" id="311458"/>
    <lineage>
        <taxon>Archaea</taxon>
        <taxon>Nitrososphaerota</taxon>
        <taxon>Candidatus Caldarchaeales</taxon>
        <taxon>Candidatus Caldarchaeaceae</taxon>
        <taxon>Candidatus Caldarchaeum</taxon>
    </lineage>
</organism>
<dbReference type="AlphaFoldDB" id="A0A7C5QAW0"/>
<accession>A0A7C5QAW0</accession>
<evidence type="ECO:0000313" key="4">
    <source>
        <dbReference type="EMBL" id="HHK69050.1"/>
    </source>
</evidence>
<dbReference type="PANTHER" id="PTHR42796">
    <property type="entry name" value="FUMARYLACETOACETATE HYDROLASE DOMAIN-CONTAINING PROTEIN 2A-RELATED"/>
    <property type="match status" value="1"/>
</dbReference>
<proteinExistence type="inferred from homology"/>
<dbReference type="GO" id="GO:0046872">
    <property type="term" value="F:metal ion binding"/>
    <property type="evidence" value="ECO:0007669"/>
    <property type="project" value="UniProtKB-KW"/>
</dbReference>
<feature type="domain" description="Fumarylacetoacetase-like C-terminal" evidence="3">
    <location>
        <begin position="94"/>
        <end position="307"/>
    </location>
</feature>
<keyword evidence="4" id="KW-0378">Hydrolase</keyword>
<dbReference type="Gene3D" id="3.90.850.10">
    <property type="entry name" value="Fumarylacetoacetase-like, C-terminal domain"/>
    <property type="match status" value="1"/>
</dbReference>
<evidence type="ECO:0000256" key="2">
    <source>
        <dbReference type="ARBA" id="ARBA00022723"/>
    </source>
</evidence>
<dbReference type="InterPro" id="IPR036663">
    <property type="entry name" value="Fumarylacetoacetase_C_sf"/>
</dbReference>
<keyword evidence="2" id="KW-0479">Metal-binding</keyword>
<dbReference type="InterPro" id="IPR011234">
    <property type="entry name" value="Fumarylacetoacetase-like_C"/>
</dbReference>
<dbReference type="GO" id="GO:0016853">
    <property type="term" value="F:isomerase activity"/>
    <property type="evidence" value="ECO:0007669"/>
    <property type="project" value="UniProtKB-ARBA"/>
</dbReference>
<protein>
    <submittedName>
        <fullName evidence="4">FAA hydrolase family protein</fullName>
    </submittedName>
</protein>
<dbReference type="GO" id="GO:0016787">
    <property type="term" value="F:hydrolase activity"/>
    <property type="evidence" value="ECO:0007669"/>
    <property type="project" value="UniProtKB-KW"/>
</dbReference>
<evidence type="ECO:0000256" key="1">
    <source>
        <dbReference type="ARBA" id="ARBA00010211"/>
    </source>
</evidence>
<reference evidence="4" key="1">
    <citation type="journal article" date="2020" name="mSystems">
        <title>Genome- and Community-Level Interaction Insights into Carbon Utilization and Element Cycling Functions of Hydrothermarchaeota in Hydrothermal Sediment.</title>
        <authorList>
            <person name="Zhou Z."/>
            <person name="Liu Y."/>
            <person name="Xu W."/>
            <person name="Pan J."/>
            <person name="Luo Z.H."/>
            <person name="Li M."/>
        </authorList>
    </citation>
    <scope>NUCLEOTIDE SEQUENCE [LARGE SCALE GENOMIC DNA]</scope>
    <source>
        <strain evidence="4">SpSt-1056</strain>
    </source>
</reference>
<dbReference type="GO" id="GO:0019752">
    <property type="term" value="P:carboxylic acid metabolic process"/>
    <property type="evidence" value="ECO:0007669"/>
    <property type="project" value="UniProtKB-ARBA"/>
</dbReference>
<dbReference type="Pfam" id="PF01557">
    <property type="entry name" value="FAA_hydrolase"/>
    <property type="match status" value="1"/>
</dbReference>
<sequence length="310" mass="34379">MKLLSFSAGGETRVGLLTANNLVLDLTEAYKHVYDDDEVPSWLKSMRSLLAGGEDAIEVVKRIAKKVEGSGSVKDVYLKTEEIKFKPPVPQARKILCVAANYVSHGKELSIKVPEKPYFFGKFANTLIGHGEDIIIPKTSNKVDYEIELAVVIGRRGKYIPRNRAEEYVAGYTVFNDISFRDKQFPPGWPQQLNPYGQNWVLGKSLDTAAPCGPYLVTKDEVGNPYPLRLMLKVNGEVRQEGETTDMFHRIDSLIEYISDGITLEPGDIIATGTPSGVAAAGKQYLKHNDVVEAEIERVGLLRNRVVAEP</sequence>
<dbReference type="PANTHER" id="PTHR42796:SF4">
    <property type="entry name" value="FUMARYLACETOACETATE HYDROLASE DOMAIN-CONTAINING PROTEIN 2A"/>
    <property type="match status" value="1"/>
</dbReference>
<dbReference type="SUPFAM" id="SSF56529">
    <property type="entry name" value="FAH"/>
    <property type="match status" value="1"/>
</dbReference>
<comment type="caution">
    <text evidence="4">The sequence shown here is derived from an EMBL/GenBank/DDBJ whole genome shotgun (WGS) entry which is preliminary data.</text>
</comment>
<evidence type="ECO:0000259" key="3">
    <source>
        <dbReference type="Pfam" id="PF01557"/>
    </source>
</evidence>
<dbReference type="EMBL" id="DRWN01000066">
    <property type="protein sequence ID" value="HHK69050.1"/>
    <property type="molecule type" value="Genomic_DNA"/>
</dbReference>
<dbReference type="InterPro" id="IPR051121">
    <property type="entry name" value="FAH"/>
</dbReference>
<gene>
    <name evidence="4" type="ORF">ENM11_07905</name>
</gene>
<comment type="similarity">
    <text evidence="1">Belongs to the FAH family.</text>
</comment>
<dbReference type="FunFam" id="3.90.850.10:FF:000002">
    <property type="entry name" value="2-hydroxyhepta-2,4-diene-1,7-dioate isomerase"/>
    <property type="match status" value="1"/>
</dbReference>